<keyword evidence="6" id="KW-1185">Reference proteome</keyword>
<evidence type="ECO:0000256" key="3">
    <source>
        <dbReference type="ARBA" id="ARBA00022679"/>
    </source>
</evidence>
<keyword evidence="2 4" id="KW-0328">Glycosyltransferase</keyword>
<organism evidence="6 7">
    <name type="scientific">Nicrophorus vespilloides</name>
    <name type="common">Boreal carrion beetle</name>
    <dbReference type="NCBI Taxonomy" id="110193"/>
    <lineage>
        <taxon>Eukaryota</taxon>
        <taxon>Metazoa</taxon>
        <taxon>Ecdysozoa</taxon>
        <taxon>Arthropoda</taxon>
        <taxon>Hexapoda</taxon>
        <taxon>Insecta</taxon>
        <taxon>Pterygota</taxon>
        <taxon>Neoptera</taxon>
        <taxon>Endopterygota</taxon>
        <taxon>Coleoptera</taxon>
        <taxon>Polyphaga</taxon>
        <taxon>Staphyliniformia</taxon>
        <taxon>Silphidae</taxon>
        <taxon>Nicrophorinae</taxon>
        <taxon>Nicrophorus</taxon>
    </lineage>
</organism>
<keyword evidence="5" id="KW-0472">Membrane</keyword>
<keyword evidence="3 4" id="KW-0808">Transferase</keyword>
<dbReference type="RefSeq" id="XP_017774666.1">
    <property type="nucleotide sequence ID" value="XM_017919177.1"/>
</dbReference>
<evidence type="ECO:0000256" key="2">
    <source>
        <dbReference type="ARBA" id="ARBA00022676"/>
    </source>
</evidence>
<evidence type="ECO:0000256" key="4">
    <source>
        <dbReference type="RuleBase" id="RU003718"/>
    </source>
</evidence>
<keyword evidence="5" id="KW-1133">Transmembrane helix</keyword>
<reference evidence="7" key="1">
    <citation type="submission" date="2025-08" db="UniProtKB">
        <authorList>
            <consortium name="RefSeq"/>
        </authorList>
    </citation>
    <scope>IDENTIFICATION</scope>
    <source>
        <tissue evidence="7">Whole Larva</tissue>
    </source>
</reference>
<feature type="transmembrane region" description="Helical" evidence="5">
    <location>
        <begin position="241"/>
        <end position="265"/>
    </location>
</feature>
<protein>
    <recommendedName>
        <fullName evidence="5">UDP-glucuronosyltransferase</fullName>
        <ecNumber evidence="5">2.4.1.17</ecNumber>
    </recommendedName>
</protein>
<dbReference type="PANTHER" id="PTHR48043:SF159">
    <property type="entry name" value="EG:EG0003.4 PROTEIN-RELATED"/>
    <property type="match status" value="1"/>
</dbReference>
<dbReference type="GeneID" id="108561307"/>
<dbReference type="Proteomes" id="UP000695000">
    <property type="component" value="Unplaced"/>
</dbReference>
<evidence type="ECO:0000313" key="6">
    <source>
        <dbReference type="Proteomes" id="UP000695000"/>
    </source>
</evidence>
<gene>
    <name evidence="7" type="primary">LOC108561307</name>
</gene>
<dbReference type="EC" id="2.4.1.17" evidence="5"/>
<evidence type="ECO:0000256" key="1">
    <source>
        <dbReference type="ARBA" id="ARBA00009995"/>
    </source>
</evidence>
<comment type="similarity">
    <text evidence="1 4">Belongs to the UDP-glycosyltransferase family.</text>
</comment>
<evidence type="ECO:0000313" key="7">
    <source>
        <dbReference type="RefSeq" id="XP_017774666.1"/>
    </source>
</evidence>
<dbReference type="InterPro" id="IPR050271">
    <property type="entry name" value="UDP-glycosyltransferase"/>
</dbReference>
<dbReference type="InterPro" id="IPR002213">
    <property type="entry name" value="UDP_glucos_trans"/>
</dbReference>
<dbReference type="Pfam" id="PF00201">
    <property type="entry name" value="UDPGT"/>
    <property type="match status" value="1"/>
</dbReference>
<accession>A0ABM1MJB6</accession>
<dbReference type="Gene3D" id="3.40.50.2000">
    <property type="entry name" value="Glycogen Phosphorylase B"/>
    <property type="match status" value="1"/>
</dbReference>
<keyword evidence="5" id="KW-0812">Transmembrane</keyword>
<sequence>MSSIDMLFINTNQIFHTIRPLTPATVTIGPFIHIKPPVNLPEELKLFLDEAKEGVIYISLGSNMKSKDIPEKTRDIILETFSKLPYKILWKFEAETLPGKPDNVKIVKWLPQQDVLRHKNIKLFISQCGLQSLEESMYNYIPVLGLPLFADQPSNAFKLELKGLGLILDYKELTVEKFTSSINEIINNPKYKNRVKEITNLVKDEPLSGLEKAVWWTEYLLRNKGAQHLKGPAIDFPTYQYYYFDIFSLFLFVLFFVLSLSYLLIKKCLSMFVKKSKRD</sequence>
<dbReference type="InterPro" id="IPR035595">
    <property type="entry name" value="UDP_glycos_trans_CS"/>
</dbReference>
<dbReference type="PANTHER" id="PTHR48043">
    <property type="entry name" value="EG:EG0003.4 PROTEIN-RELATED"/>
    <property type="match status" value="1"/>
</dbReference>
<dbReference type="SUPFAM" id="SSF53756">
    <property type="entry name" value="UDP-Glycosyltransferase/glycogen phosphorylase"/>
    <property type="match status" value="1"/>
</dbReference>
<comment type="subcellular location">
    <subcellularLocation>
        <location evidence="5">Membrane</location>
        <topology evidence="5">Single-pass membrane protein</topology>
    </subcellularLocation>
</comment>
<dbReference type="CDD" id="cd03784">
    <property type="entry name" value="GT1_Gtf-like"/>
    <property type="match status" value="1"/>
</dbReference>
<name>A0ABM1MJB6_NICVS</name>
<dbReference type="PROSITE" id="PS00375">
    <property type="entry name" value="UDPGT"/>
    <property type="match status" value="1"/>
</dbReference>
<evidence type="ECO:0000256" key="5">
    <source>
        <dbReference type="RuleBase" id="RU362059"/>
    </source>
</evidence>
<proteinExistence type="inferred from homology"/>
<comment type="catalytic activity">
    <reaction evidence="5">
        <text>glucuronate acceptor + UDP-alpha-D-glucuronate = acceptor beta-D-glucuronoside + UDP + H(+)</text>
        <dbReference type="Rhea" id="RHEA:21032"/>
        <dbReference type="ChEBI" id="CHEBI:15378"/>
        <dbReference type="ChEBI" id="CHEBI:58052"/>
        <dbReference type="ChEBI" id="CHEBI:58223"/>
        <dbReference type="ChEBI" id="CHEBI:132367"/>
        <dbReference type="ChEBI" id="CHEBI:132368"/>
        <dbReference type="EC" id="2.4.1.17"/>
    </reaction>
</comment>